<dbReference type="EMBL" id="MDJD01000006">
    <property type="protein sequence ID" value="OEK09800.1"/>
    <property type="molecule type" value="Genomic_DNA"/>
</dbReference>
<evidence type="ECO:0000256" key="4">
    <source>
        <dbReference type="RuleBase" id="RU003788"/>
    </source>
</evidence>
<dbReference type="EC" id="3.2.1.17" evidence="4"/>
<dbReference type="Proteomes" id="UP000095713">
    <property type="component" value="Unassembled WGS sequence"/>
</dbReference>
<dbReference type="InterPro" id="IPR033907">
    <property type="entry name" value="Endolysin_autolysin"/>
</dbReference>
<dbReference type="GO" id="GO:0009253">
    <property type="term" value="P:peptidoglycan catabolic process"/>
    <property type="evidence" value="ECO:0007669"/>
    <property type="project" value="InterPro"/>
</dbReference>
<dbReference type="RefSeq" id="WP_069828460.1">
    <property type="nucleotide sequence ID" value="NZ_MDJD01000006.1"/>
</dbReference>
<feature type="domain" description="M23ase beta-sheet core" evidence="5">
    <location>
        <begin position="85"/>
        <end position="165"/>
    </location>
</feature>
<dbReference type="STRING" id="1849968.A8C32_09820"/>
<dbReference type="InterPro" id="IPR023346">
    <property type="entry name" value="Lysozyme-like_dom_sf"/>
</dbReference>
<dbReference type="InterPro" id="IPR011055">
    <property type="entry name" value="Dup_hybrid_motif"/>
</dbReference>
<accession>A0A1E5TEK2</accession>
<dbReference type="CDD" id="cd12797">
    <property type="entry name" value="M23_peptidase"/>
    <property type="match status" value="1"/>
</dbReference>
<name>A0A1E5TEK2_9FLAO</name>
<dbReference type="InterPro" id="IPR002196">
    <property type="entry name" value="Glyco_hydro_24"/>
</dbReference>
<dbReference type="GO" id="GO:0003796">
    <property type="term" value="F:lysozyme activity"/>
    <property type="evidence" value="ECO:0007669"/>
    <property type="project" value="UniProtKB-EC"/>
</dbReference>
<dbReference type="GO" id="GO:0031640">
    <property type="term" value="P:killing of cells of another organism"/>
    <property type="evidence" value="ECO:0007669"/>
    <property type="project" value="UniProtKB-KW"/>
</dbReference>
<evidence type="ECO:0000256" key="3">
    <source>
        <dbReference type="ARBA" id="ARBA00023200"/>
    </source>
</evidence>
<evidence type="ECO:0000313" key="6">
    <source>
        <dbReference type="EMBL" id="OEK09800.1"/>
    </source>
</evidence>
<protein>
    <recommendedName>
        <fullName evidence="4">Lysozyme</fullName>
        <ecNumber evidence="4">3.2.1.17</ecNumber>
    </recommendedName>
</protein>
<evidence type="ECO:0000259" key="5">
    <source>
        <dbReference type="Pfam" id="PF01551"/>
    </source>
</evidence>
<dbReference type="PANTHER" id="PTHR38107:SF3">
    <property type="entry name" value="LYSOZYME RRRD-RELATED"/>
    <property type="match status" value="1"/>
</dbReference>
<keyword evidence="3" id="KW-1035">Host cytoplasm</keyword>
<reference evidence="6 7" key="1">
    <citation type="submission" date="2016-05" db="EMBL/GenBank/DDBJ databases">
        <title>Draft Genome Sequence of Algibacter sp. Strain SK-16 Isolated from the Surface Water of Aburatsubo Inlet.</title>
        <authorList>
            <person name="Wong S.-K."/>
            <person name="Yoshizawa S."/>
            <person name="Nakajima Y."/>
            <person name="Ogura Y."/>
            <person name="Tetsuya H."/>
            <person name="Hamasaki K."/>
        </authorList>
    </citation>
    <scope>NUCLEOTIDE SEQUENCE [LARGE SCALE GENOMIC DNA]</scope>
    <source>
        <strain evidence="6 7">SK-16</strain>
    </source>
</reference>
<dbReference type="Pfam" id="PF00959">
    <property type="entry name" value="Phage_lysozyme"/>
    <property type="match status" value="1"/>
</dbReference>
<dbReference type="Pfam" id="PF01551">
    <property type="entry name" value="Peptidase_M23"/>
    <property type="match status" value="1"/>
</dbReference>
<dbReference type="GO" id="GO:0042742">
    <property type="term" value="P:defense response to bacterium"/>
    <property type="evidence" value="ECO:0007669"/>
    <property type="project" value="UniProtKB-KW"/>
</dbReference>
<dbReference type="OrthoDB" id="5327667at2"/>
<dbReference type="InterPro" id="IPR051018">
    <property type="entry name" value="Bacteriophage_GH24"/>
</dbReference>
<keyword evidence="2 4" id="KW-0081">Bacteriolytic enzyme</keyword>
<dbReference type="GO" id="GO:0016998">
    <property type="term" value="P:cell wall macromolecule catabolic process"/>
    <property type="evidence" value="ECO:0007669"/>
    <property type="project" value="InterPro"/>
</dbReference>
<dbReference type="SUPFAM" id="SSF53955">
    <property type="entry name" value="Lysozyme-like"/>
    <property type="match status" value="1"/>
</dbReference>
<dbReference type="InterPro" id="IPR023347">
    <property type="entry name" value="Lysozyme_dom_sf"/>
</dbReference>
<dbReference type="CDD" id="cd00737">
    <property type="entry name" value="lyz_endolysin_autolysin"/>
    <property type="match status" value="1"/>
</dbReference>
<dbReference type="PANTHER" id="PTHR38107">
    <property type="match status" value="1"/>
</dbReference>
<keyword evidence="1 4" id="KW-0929">Antimicrobial</keyword>
<dbReference type="Gene3D" id="1.10.530.40">
    <property type="match status" value="1"/>
</dbReference>
<evidence type="ECO:0000313" key="7">
    <source>
        <dbReference type="Proteomes" id="UP000095713"/>
    </source>
</evidence>
<dbReference type="AlphaFoldDB" id="A0A1E5TEK2"/>
<keyword evidence="4" id="KW-0378">Hydrolase</keyword>
<sequence>MLKVAKELPENEAAIDSNNAVALGEEYVLEEKEAKKKYIIFPLLTKPLNDIKGIHKNYYWAEKKQGDKWIQQAAYNSNRSNGKRKHAARDMYTPPKTPVVAIADGEIIGISNSFADGTGAVIVLHEIEDGRKFIIRYGEVENNTVSVKVGQKIKQRTVLGKTGFLRTWYKGVVKGYEIYMLHFEYFTGDLGYDLNNPLSTNERPFYRRKDLEDPLEILQEGYENTFGKRKNKNNRLDCKTLKTSSEGVHFIKNWEGFKSEYYNDSEGYCTIGYGHLIKKKKCEDIVIPEEFKNGITEVKAMELFEERLKDFEKIIYSQVKVDLYQYEFDALVSLLFNIGSFSSCPKLKSNLNNANYDGTANEFKDITNGNTEGLKKRRQAEINIFKNNVYDSTH</sequence>
<keyword evidence="4" id="KW-0326">Glycosidase</keyword>
<organism evidence="6 7">
    <name type="scientific">Flavivirga aquatica</name>
    <dbReference type="NCBI Taxonomy" id="1849968"/>
    <lineage>
        <taxon>Bacteria</taxon>
        <taxon>Pseudomonadati</taxon>
        <taxon>Bacteroidota</taxon>
        <taxon>Flavobacteriia</taxon>
        <taxon>Flavobacteriales</taxon>
        <taxon>Flavobacteriaceae</taxon>
        <taxon>Flavivirga</taxon>
    </lineage>
</organism>
<proteinExistence type="inferred from homology"/>
<evidence type="ECO:0000256" key="2">
    <source>
        <dbReference type="ARBA" id="ARBA00022638"/>
    </source>
</evidence>
<gene>
    <name evidence="6" type="ORF">A8C32_09820</name>
</gene>
<comment type="catalytic activity">
    <reaction evidence="4">
        <text>Hydrolysis of (1-&gt;4)-beta-linkages between N-acetylmuramic acid and N-acetyl-D-glucosamine residues in a peptidoglycan and between N-acetyl-D-glucosamine residues in chitodextrins.</text>
        <dbReference type="EC" id="3.2.1.17"/>
    </reaction>
</comment>
<dbReference type="SUPFAM" id="SSF51261">
    <property type="entry name" value="Duplicated hybrid motif"/>
    <property type="match status" value="1"/>
</dbReference>
<dbReference type="InterPro" id="IPR016047">
    <property type="entry name" value="M23ase_b-sheet_dom"/>
</dbReference>
<evidence type="ECO:0000256" key="1">
    <source>
        <dbReference type="ARBA" id="ARBA00022529"/>
    </source>
</evidence>
<keyword evidence="7" id="KW-1185">Reference proteome</keyword>
<comment type="caution">
    <text evidence="6">The sequence shown here is derived from an EMBL/GenBank/DDBJ whole genome shotgun (WGS) entry which is preliminary data.</text>
</comment>
<comment type="similarity">
    <text evidence="4">Belongs to the glycosyl hydrolase 24 family.</text>
</comment>
<dbReference type="Gene3D" id="2.70.70.10">
    <property type="entry name" value="Glucose Permease (Domain IIA)"/>
    <property type="match status" value="1"/>
</dbReference>